<dbReference type="GO" id="GO:0005737">
    <property type="term" value="C:cytoplasm"/>
    <property type="evidence" value="ECO:0007669"/>
    <property type="project" value="TreeGrafter"/>
</dbReference>
<dbReference type="PROSITE" id="PS50858">
    <property type="entry name" value="BSD"/>
    <property type="match status" value="1"/>
</dbReference>
<dbReference type="InterPro" id="IPR051494">
    <property type="entry name" value="BSD_domain-containing"/>
</dbReference>
<keyword evidence="4" id="KW-1185">Reference proteome</keyword>
<feature type="region of interest" description="Disordered" evidence="1">
    <location>
        <begin position="115"/>
        <end position="142"/>
    </location>
</feature>
<dbReference type="EMBL" id="LN736366">
    <property type="protein sequence ID" value="CEP63068.1"/>
    <property type="molecule type" value="Genomic_DNA"/>
</dbReference>
<dbReference type="OrthoDB" id="73788at2759"/>
<dbReference type="RefSeq" id="XP_022629289.1">
    <property type="nucleotide sequence ID" value="XM_022771375.1"/>
</dbReference>
<feature type="region of interest" description="Disordered" evidence="1">
    <location>
        <begin position="1"/>
        <end position="22"/>
    </location>
</feature>
<feature type="region of interest" description="Disordered" evidence="1">
    <location>
        <begin position="234"/>
        <end position="293"/>
    </location>
</feature>
<dbReference type="PANTHER" id="PTHR16019:SF5">
    <property type="entry name" value="BSD DOMAIN-CONTAINING PROTEIN 1"/>
    <property type="match status" value="1"/>
</dbReference>
<proteinExistence type="predicted"/>
<dbReference type="Proteomes" id="UP000054304">
    <property type="component" value="Unassembled WGS sequence"/>
</dbReference>
<protein>
    <submittedName>
        <fullName evidence="3">LALA0S07e01684g1_1</fullName>
    </submittedName>
</protein>
<dbReference type="AlphaFoldDB" id="A0A0C7N568"/>
<dbReference type="SUPFAM" id="SSF140383">
    <property type="entry name" value="BSD domain-like"/>
    <property type="match status" value="1"/>
</dbReference>
<dbReference type="InterPro" id="IPR035925">
    <property type="entry name" value="BSD_dom_sf"/>
</dbReference>
<dbReference type="SMART" id="SM00751">
    <property type="entry name" value="BSD"/>
    <property type="match status" value="1"/>
</dbReference>
<accession>A0A0C7N568</accession>
<sequence length="293" mass="32950">MEFFYEEQAANNGPGLSEGEVHNDKTTEEAFEKFEGSIDRQYQKTADAVKKLIQSEEKGLQLNIPLDPHISEKAQEALDSLDHQLHNVENMAQNYWQKVSNPSFWSNVSGSLGLSGGNDRKPVESSVSSQGRASTPPVAGNRTEAELRLLSSDKNIYLNHSIEEKVEDGTASNDFDVDKQTAEISDLLKADEILSKTMNSLVPEHVTYGRFWEIYFTQRQKIVDMENQRKSLLQNKEFQEGAPVSWDDDDEDNGARSADDRNDEEDSETPREKTVSASQQPIDGSDGDDDDWQ</sequence>
<dbReference type="Pfam" id="PF03909">
    <property type="entry name" value="BSD"/>
    <property type="match status" value="1"/>
</dbReference>
<evidence type="ECO:0000259" key="2">
    <source>
        <dbReference type="PROSITE" id="PS50858"/>
    </source>
</evidence>
<evidence type="ECO:0000256" key="1">
    <source>
        <dbReference type="SAM" id="MobiDB-lite"/>
    </source>
</evidence>
<dbReference type="GeneID" id="34686558"/>
<feature type="domain" description="BSD" evidence="2">
    <location>
        <begin position="171"/>
        <end position="223"/>
    </location>
</feature>
<dbReference type="InterPro" id="IPR005607">
    <property type="entry name" value="BSD_dom"/>
</dbReference>
<reference evidence="3 4" key="1">
    <citation type="submission" date="2014-12" db="EMBL/GenBank/DDBJ databases">
        <authorList>
            <person name="Neuveglise Cecile"/>
        </authorList>
    </citation>
    <scope>NUCLEOTIDE SEQUENCE [LARGE SCALE GENOMIC DNA]</scope>
    <source>
        <strain evidence="3 4">CBS 12615</strain>
    </source>
</reference>
<dbReference type="Gene3D" id="1.10.3970.10">
    <property type="entry name" value="BSD domain"/>
    <property type="match status" value="1"/>
</dbReference>
<dbReference type="PANTHER" id="PTHR16019">
    <property type="entry name" value="SYNAPSE-ASSOCIATED PROTEIN"/>
    <property type="match status" value="1"/>
</dbReference>
<dbReference type="HOGENOM" id="CLU_064795_0_0_1"/>
<name>A0A0C7N568_9SACH</name>
<gene>
    <name evidence="3" type="ORF">LALA0_S07e01684g</name>
</gene>
<organism evidence="3 4">
    <name type="scientific">Lachancea lanzarotensis</name>
    <dbReference type="NCBI Taxonomy" id="1245769"/>
    <lineage>
        <taxon>Eukaryota</taxon>
        <taxon>Fungi</taxon>
        <taxon>Dikarya</taxon>
        <taxon>Ascomycota</taxon>
        <taxon>Saccharomycotina</taxon>
        <taxon>Saccharomycetes</taxon>
        <taxon>Saccharomycetales</taxon>
        <taxon>Saccharomycetaceae</taxon>
        <taxon>Lachancea</taxon>
    </lineage>
</organism>
<evidence type="ECO:0000313" key="4">
    <source>
        <dbReference type="Proteomes" id="UP000054304"/>
    </source>
</evidence>
<evidence type="ECO:0000313" key="3">
    <source>
        <dbReference type="EMBL" id="CEP63068.1"/>
    </source>
</evidence>